<evidence type="ECO:0000259" key="4">
    <source>
        <dbReference type="PROSITE" id="PS50048"/>
    </source>
</evidence>
<dbReference type="AlphaFoldDB" id="A0A9P7KK01"/>
<name>A0A9P7KK01_9HYPO</name>
<feature type="compositionally biased region" description="Low complexity" evidence="3">
    <location>
        <begin position="152"/>
        <end position="169"/>
    </location>
</feature>
<dbReference type="InterPro" id="IPR007219">
    <property type="entry name" value="XnlR_reg_dom"/>
</dbReference>
<proteinExistence type="predicted"/>
<dbReference type="EMBL" id="JAGPUO010000028">
    <property type="protein sequence ID" value="KAG5655616.1"/>
    <property type="molecule type" value="Genomic_DNA"/>
</dbReference>
<keyword evidence="2" id="KW-0539">Nucleus</keyword>
<dbReference type="CDD" id="cd00067">
    <property type="entry name" value="GAL4"/>
    <property type="match status" value="1"/>
</dbReference>
<dbReference type="InterPro" id="IPR001138">
    <property type="entry name" value="Zn2Cys6_DnaBD"/>
</dbReference>
<dbReference type="GO" id="GO:0003677">
    <property type="term" value="F:DNA binding"/>
    <property type="evidence" value="ECO:0007669"/>
    <property type="project" value="InterPro"/>
</dbReference>
<dbReference type="PROSITE" id="PS50048">
    <property type="entry name" value="ZN2_CY6_FUNGAL_2"/>
    <property type="match status" value="1"/>
</dbReference>
<reference evidence="5" key="1">
    <citation type="submission" date="2021-04" db="EMBL/GenBank/DDBJ databases">
        <title>Draft genome of Fusarium avenaceum strain F156N33, isolated from an atmospheric sample in Virginia.</title>
        <authorList>
            <person name="Yang S."/>
            <person name="Vinatzer B.A."/>
            <person name="Coleman J."/>
        </authorList>
    </citation>
    <scope>NUCLEOTIDE SEQUENCE</scope>
    <source>
        <strain evidence="5">F156N33</strain>
    </source>
</reference>
<evidence type="ECO:0000313" key="6">
    <source>
        <dbReference type="Proteomes" id="UP000782241"/>
    </source>
</evidence>
<feature type="compositionally biased region" description="Basic and acidic residues" evidence="3">
    <location>
        <begin position="94"/>
        <end position="110"/>
    </location>
</feature>
<dbReference type="PANTHER" id="PTHR46910">
    <property type="entry name" value="TRANSCRIPTION FACTOR PDR1"/>
    <property type="match status" value="1"/>
</dbReference>
<accession>A0A9P7KK01</accession>
<feature type="region of interest" description="Disordered" evidence="3">
    <location>
        <begin position="89"/>
        <end position="199"/>
    </location>
</feature>
<evidence type="ECO:0000256" key="3">
    <source>
        <dbReference type="SAM" id="MobiDB-lite"/>
    </source>
</evidence>
<keyword evidence="1" id="KW-0479">Metal-binding</keyword>
<keyword evidence="6" id="KW-1185">Reference proteome</keyword>
<feature type="compositionally biased region" description="Polar residues" evidence="3">
    <location>
        <begin position="141"/>
        <end position="151"/>
    </location>
</feature>
<dbReference type="SUPFAM" id="SSF57701">
    <property type="entry name" value="Zn2/Cys6 DNA-binding domain"/>
    <property type="match status" value="1"/>
</dbReference>
<dbReference type="SMART" id="SM00066">
    <property type="entry name" value="GAL4"/>
    <property type="match status" value="1"/>
</dbReference>
<dbReference type="CDD" id="cd12148">
    <property type="entry name" value="fungal_TF_MHR"/>
    <property type="match status" value="1"/>
</dbReference>
<protein>
    <recommendedName>
        <fullName evidence="4">Zn(2)-C6 fungal-type domain-containing protein</fullName>
    </recommendedName>
</protein>
<evidence type="ECO:0000256" key="1">
    <source>
        <dbReference type="ARBA" id="ARBA00022723"/>
    </source>
</evidence>
<gene>
    <name evidence="5" type="ORF">KAF25_003953</name>
</gene>
<sequence>MDDDCVIAQDPSSADGSRPRKRRRVALACGNCRGRKVRCDGKKPICSQCKKRDVDPKDCAYLVLSSSAKHLSEQEYIANLQQKVQQLEQVANCPRDKSRSPHSVDNDRCTTEPPATRLLHNQTAPETPSDDAQRPRRRPNPSVTRSQADRTNSIANSSPSNPIPSSLSSCRIDSQTRAGTPSHAMSSDQHQGPSPISAMGATIPTEAEQATQTRGDEFYGESSLVSLVQTIALPGRDHGFDGFSRHRFNSSNGNIASQPLGSMLHVQFSLPPRSVADQLLNVYFSSVHIFYPWTHSPSFRKAYRLIWADTAIAGATPGQIDGPDIGLGGGKCSHHVFFSALNAMFAMGLEFSDLPSEERESTSSIFFDRMSRLLRFDILDSGSIAHVQALLLVGQYLLCTHYPTKCWNVVGLACRMAVGLGLQSSRNLEGASGLEIEMRRRVWTVSMTLGRPPSLRMFEEVPLPLAVDDEHWAEAPDSGRQPPGTYSTHMFNVENIRMAMLLGTILERIYHVPSRLSAQRDSGYTGPEAVLGIDRELNALVASVPDILHWERVHTLGEKVPSVLKRQSNVLHARFLHMKILLYRPGFTEYCASVYSRSHTGKQTPASHAEDDLTEPPKVQCAVYCARRTCELVKSIEKAHLSRATGAWWFSLFYLLTSAIILIIAECTPPLKCLLDDGTLETAWTSCLEILAILGKCHPLVARYRQSLESLHRRSVLSFQTSNPIARGSSTERQSAGVGSTALEALDEQQLSQPFGEGTGTTIPGGLHGEGEQRIGQPYQDAAGTEWQYSAVNHSHDTEFDFSALLGEWGGDMDSLMMHSLDAAGEDGYGYPVLGLL</sequence>
<organism evidence="5 6">
    <name type="scientific">Fusarium avenaceum</name>
    <dbReference type="NCBI Taxonomy" id="40199"/>
    <lineage>
        <taxon>Eukaryota</taxon>
        <taxon>Fungi</taxon>
        <taxon>Dikarya</taxon>
        <taxon>Ascomycota</taxon>
        <taxon>Pezizomycotina</taxon>
        <taxon>Sordariomycetes</taxon>
        <taxon>Hypocreomycetidae</taxon>
        <taxon>Hypocreales</taxon>
        <taxon>Nectriaceae</taxon>
        <taxon>Fusarium</taxon>
        <taxon>Fusarium tricinctum species complex</taxon>
    </lineage>
</organism>
<evidence type="ECO:0000313" key="5">
    <source>
        <dbReference type="EMBL" id="KAG5655616.1"/>
    </source>
</evidence>
<dbReference type="GO" id="GO:0006351">
    <property type="term" value="P:DNA-templated transcription"/>
    <property type="evidence" value="ECO:0007669"/>
    <property type="project" value="InterPro"/>
</dbReference>
<dbReference type="GO" id="GO:0008270">
    <property type="term" value="F:zinc ion binding"/>
    <property type="evidence" value="ECO:0007669"/>
    <property type="project" value="InterPro"/>
</dbReference>
<dbReference type="Proteomes" id="UP000782241">
    <property type="component" value="Unassembled WGS sequence"/>
</dbReference>
<dbReference type="SMART" id="SM00906">
    <property type="entry name" value="Fungal_trans"/>
    <property type="match status" value="1"/>
</dbReference>
<dbReference type="InterPro" id="IPR036864">
    <property type="entry name" value="Zn2-C6_fun-type_DNA-bd_sf"/>
</dbReference>
<feature type="domain" description="Zn(2)-C6 fungal-type" evidence="4">
    <location>
        <begin position="28"/>
        <end position="61"/>
    </location>
</feature>
<dbReference type="Pfam" id="PF00172">
    <property type="entry name" value="Zn_clus"/>
    <property type="match status" value="1"/>
</dbReference>
<feature type="compositionally biased region" description="Polar residues" evidence="3">
    <location>
        <begin position="171"/>
        <end position="194"/>
    </location>
</feature>
<feature type="region of interest" description="Disordered" evidence="3">
    <location>
        <begin position="1"/>
        <end position="21"/>
    </location>
</feature>
<evidence type="ECO:0000256" key="2">
    <source>
        <dbReference type="ARBA" id="ARBA00023242"/>
    </source>
</evidence>
<dbReference type="InterPro" id="IPR050987">
    <property type="entry name" value="AtrR-like"/>
</dbReference>
<comment type="caution">
    <text evidence="5">The sequence shown here is derived from an EMBL/GenBank/DDBJ whole genome shotgun (WGS) entry which is preliminary data.</text>
</comment>
<dbReference type="Gene3D" id="4.10.240.10">
    <property type="entry name" value="Zn(2)-C6 fungal-type DNA-binding domain"/>
    <property type="match status" value="1"/>
</dbReference>
<dbReference type="PANTHER" id="PTHR46910:SF1">
    <property type="entry name" value="MISCELLANEOUS ZN(II)2CYS6 TRANSCRIPTION FACTOR (EUROFUNG)-RELATED"/>
    <property type="match status" value="1"/>
</dbReference>
<dbReference type="Pfam" id="PF04082">
    <property type="entry name" value="Fungal_trans"/>
    <property type="match status" value="1"/>
</dbReference>
<dbReference type="GO" id="GO:0000981">
    <property type="term" value="F:DNA-binding transcription factor activity, RNA polymerase II-specific"/>
    <property type="evidence" value="ECO:0007669"/>
    <property type="project" value="InterPro"/>
</dbReference>
<feature type="region of interest" description="Disordered" evidence="3">
    <location>
        <begin position="749"/>
        <end position="774"/>
    </location>
</feature>